<dbReference type="SUPFAM" id="SSF56112">
    <property type="entry name" value="Protein kinase-like (PK-like)"/>
    <property type="match status" value="1"/>
</dbReference>
<keyword evidence="3" id="KW-0418">Kinase</keyword>
<dbReference type="Gene3D" id="3.90.1200.10">
    <property type="match status" value="1"/>
</dbReference>
<dbReference type="GeneID" id="9819168"/>
<accession>A0A6A5GLE1</accession>
<evidence type="ECO:0000313" key="4">
    <source>
        <dbReference type="EMBL" id="KAF1755494.1"/>
    </source>
</evidence>
<dbReference type="EC" id="2.7.1.172" evidence="1"/>
<protein>
    <recommendedName>
        <fullName evidence="1">protein-ribulosamine 3-kinase</fullName>
        <ecNumber evidence="1">2.7.1.172</ecNumber>
    </recommendedName>
</protein>
<dbReference type="RefSeq" id="XP_003103450.2">
    <property type="nucleotide sequence ID" value="XM_003103402.2"/>
</dbReference>
<sequence>MDNAVETQLGIGNAKILKRGILDSDEGKLFLKFGNNDLVIGELESLRAIYATDTVKCPKPFGVVEYNGTHALVTSYIDFQHGKDWAEAGKQLARMHAKNHENLKHRERRSRLLSFNSEVSEDSECPDSLESGTEKYGFHVATCCGRLPQENEWTDSWTQFFICHRLKPQIDLLIEKHNDRDLSELSEILYRKTEELLKSRENTVSSLVHGDLWGGNWSMVCTDSGGVQPIVFDPSSSYSDPEFEFGIMKMFGGWTKEFEQEYDKIIGKCKGRDERVALYELYHNLNHWNHFGGSYRTSSLNLIRTII</sequence>
<dbReference type="PANTHER" id="PTHR12149">
    <property type="entry name" value="FRUCTOSAMINE 3 KINASE-RELATED PROTEIN"/>
    <property type="match status" value="1"/>
</dbReference>
<dbReference type="InterPro" id="IPR011009">
    <property type="entry name" value="Kinase-like_dom_sf"/>
</dbReference>
<dbReference type="FunFam" id="3.90.1200.10:FF:000003">
    <property type="entry name" value="fructosamine-3-kinase isoform X1"/>
    <property type="match status" value="1"/>
</dbReference>
<dbReference type="KEGG" id="crq:GCK72_011944"/>
<dbReference type="InterPro" id="IPR016477">
    <property type="entry name" value="Fructo-/Ketosamine-3-kinase"/>
</dbReference>
<dbReference type="Pfam" id="PF03881">
    <property type="entry name" value="Fructosamin_kin"/>
    <property type="match status" value="2"/>
</dbReference>
<evidence type="ECO:0000256" key="3">
    <source>
        <dbReference type="PIRNR" id="PIRNR006221"/>
    </source>
</evidence>
<keyword evidence="3" id="KW-0808">Transferase</keyword>
<comment type="catalytic activity">
    <reaction evidence="2">
        <text>N(6)-D-ribulosyl-L-lysyl-[protein] + ATP = N(6)-(3-O-phospho-D-ribulosyl)-L-lysyl-[protein] + ADP + H(+)</text>
        <dbReference type="Rhea" id="RHEA:48432"/>
        <dbReference type="Rhea" id="RHEA-COMP:12103"/>
        <dbReference type="Rhea" id="RHEA-COMP:12104"/>
        <dbReference type="ChEBI" id="CHEBI:15378"/>
        <dbReference type="ChEBI" id="CHEBI:30616"/>
        <dbReference type="ChEBI" id="CHEBI:90418"/>
        <dbReference type="ChEBI" id="CHEBI:90420"/>
        <dbReference type="ChEBI" id="CHEBI:456216"/>
        <dbReference type="EC" id="2.7.1.172"/>
    </reaction>
    <physiologicalReaction direction="left-to-right" evidence="2">
        <dbReference type="Rhea" id="RHEA:48433"/>
    </physiologicalReaction>
</comment>
<dbReference type="PANTHER" id="PTHR12149:SF8">
    <property type="entry name" value="PROTEIN-RIBULOSAMINE 3-KINASE"/>
    <property type="match status" value="1"/>
</dbReference>
<name>A0A6A5GLE1_CAERE</name>
<dbReference type="AlphaFoldDB" id="A0A6A5GLE1"/>
<dbReference type="CTD" id="9819168"/>
<proteinExistence type="inferred from homology"/>
<dbReference type="GO" id="GO:0102193">
    <property type="term" value="F:protein-ribulosamine 3-kinase activity"/>
    <property type="evidence" value="ECO:0007669"/>
    <property type="project" value="UniProtKB-EC"/>
</dbReference>
<comment type="similarity">
    <text evidence="3">Belongs to the fructosamine kinase family.</text>
</comment>
<dbReference type="Proteomes" id="UP000483820">
    <property type="component" value="Chromosome IV"/>
</dbReference>
<evidence type="ECO:0000256" key="2">
    <source>
        <dbReference type="ARBA" id="ARBA00048655"/>
    </source>
</evidence>
<reference evidence="4 5" key="1">
    <citation type="submission" date="2019-12" db="EMBL/GenBank/DDBJ databases">
        <title>Chromosome-level assembly of the Caenorhabditis remanei genome.</title>
        <authorList>
            <person name="Teterina A.A."/>
            <person name="Willis J.H."/>
            <person name="Phillips P.C."/>
        </authorList>
    </citation>
    <scope>NUCLEOTIDE SEQUENCE [LARGE SCALE GENOMIC DNA]</scope>
    <source>
        <strain evidence="4 5">PX506</strain>
        <tissue evidence="4">Whole organism</tissue>
    </source>
</reference>
<dbReference type="EMBL" id="WUAV01000004">
    <property type="protein sequence ID" value="KAF1755494.1"/>
    <property type="molecule type" value="Genomic_DNA"/>
</dbReference>
<comment type="caution">
    <text evidence="4">The sequence shown here is derived from an EMBL/GenBank/DDBJ whole genome shotgun (WGS) entry which is preliminary data.</text>
</comment>
<dbReference type="GO" id="GO:0016301">
    <property type="term" value="F:kinase activity"/>
    <property type="evidence" value="ECO:0007669"/>
    <property type="project" value="UniProtKB-UniRule"/>
</dbReference>
<dbReference type="PIRSF" id="PIRSF006221">
    <property type="entry name" value="Ketosamine-3-kinase"/>
    <property type="match status" value="1"/>
</dbReference>
<evidence type="ECO:0000313" key="5">
    <source>
        <dbReference type="Proteomes" id="UP000483820"/>
    </source>
</evidence>
<organism evidence="4 5">
    <name type="scientific">Caenorhabditis remanei</name>
    <name type="common">Caenorhabditis vulgaris</name>
    <dbReference type="NCBI Taxonomy" id="31234"/>
    <lineage>
        <taxon>Eukaryota</taxon>
        <taxon>Metazoa</taxon>
        <taxon>Ecdysozoa</taxon>
        <taxon>Nematoda</taxon>
        <taxon>Chromadorea</taxon>
        <taxon>Rhabditida</taxon>
        <taxon>Rhabditina</taxon>
        <taxon>Rhabditomorpha</taxon>
        <taxon>Rhabditoidea</taxon>
        <taxon>Rhabditidae</taxon>
        <taxon>Peloderinae</taxon>
        <taxon>Caenorhabditis</taxon>
    </lineage>
</organism>
<gene>
    <name evidence="4" type="ORF">GCK72_011944</name>
</gene>
<evidence type="ECO:0000256" key="1">
    <source>
        <dbReference type="ARBA" id="ARBA00011961"/>
    </source>
</evidence>